<keyword evidence="2" id="KW-0732">Signal</keyword>
<evidence type="ECO:0000313" key="4">
    <source>
        <dbReference type="Proteomes" id="UP000694398"/>
    </source>
</evidence>
<dbReference type="GeneTree" id="ENSGT00530000064699"/>
<dbReference type="OMA" id="MEAMRYC"/>
<feature type="compositionally biased region" description="Polar residues" evidence="1">
    <location>
        <begin position="350"/>
        <end position="367"/>
    </location>
</feature>
<dbReference type="AlphaFoldDB" id="A0A8C2UPZ8"/>
<dbReference type="PANTHER" id="PTHR15299">
    <property type="entry name" value="HERV-H LTR-ASSOCIATING PROTEIN 1"/>
    <property type="match status" value="1"/>
</dbReference>
<feature type="chain" id="PRO_5034973214" evidence="2">
    <location>
        <begin position="30"/>
        <end position="489"/>
    </location>
</feature>
<proteinExistence type="predicted"/>
<sequence>MPSFLLHRPPGRLCMALACVLSLCNTVSAIKGEAKKEKGVNFLSTGITVSSHSSLCFWANSLTCLKTLCCCEKPTTNPVLGSLSELPAKSVDLSALNLTEVVNRMLSRALKDSRRFFSLLSITSYSSFAFHKVSLAIYNISNLKTVDPAKFPTRFCYCLSNRTNDLSDFTALLVDVVGNSTGSLTEVFKSTSLLSVTQTDESDCIFICVMAGKAGRNLSDFWEVAEKSPVVNYTFTSGVSGVLATRETARTSKPITQVQQMLPRTSPAHRESTLRTLPLAVFPPLCNFICESELSSECINDCGFQHAATRRVPETPQLPANSQTQASTPSMPRAQTTEEQAHGGPPWETHASTPTSAEAQEPRSTGSFLRPAGIMGVASSSPFSALISGTVTSSTQTLSPTKAPAPKNLQTGDALAEWPFTPGKEVAPAPAPHQGSRCPQLLLKEGTMTAAPITLAIQKFNPCLMELCRFFQQCLCGGQRRNPTAESLR</sequence>
<protein>
    <submittedName>
        <fullName evidence="3">HHLA1 neighbor of OC90</fullName>
    </submittedName>
</protein>
<evidence type="ECO:0000256" key="1">
    <source>
        <dbReference type="SAM" id="MobiDB-lite"/>
    </source>
</evidence>
<dbReference type="InterPro" id="IPR037643">
    <property type="entry name" value="HHLA1"/>
</dbReference>
<feature type="region of interest" description="Disordered" evidence="1">
    <location>
        <begin position="313"/>
        <end position="371"/>
    </location>
</feature>
<accession>A0A8C2UPZ8</accession>
<feature type="compositionally biased region" description="Polar residues" evidence="1">
    <location>
        <begin position="318"/>
        <end position="338"/>
    </location>
</feature>
<organism evidence="3 4">
    <name type="scientific">Chinchilla lanigera</name>
    <name type="common">Long-tailed chinchilla</name>
    <name type="synonym">Chinchilla villidera</name>
    <dbReference type="NCBI Taxonomy" id="34839"/>
    <lineage>
        <taxon>Eukaryota</taxon>
        <taxon>Metazoa</taxon>
        <taxon>Chordata</taxon>
        <taxon>Craniata</taxon>
        <taxon>Vertebrata</taxon>
        <taxon>Euteleostomi</taxon>
        <taxon>Mammalia</taxon>
        <taxon>Eutheria</taxon>
        <taxon>Euarchontoglires</taxon>
        <taxon>Glires</taxon>
        <taxon>Rodentia</taxon>
        <taxon>Hystricomorpha</taxon>
        <taxon>Chinchillidae</taxon>
        <taxon>Chinchilla</taxon>
    </lineage>
</organism>
<dbReference type="Ensembl" id="ENSCLAT00000002114.1">
    <property type="protein sequence ID" value="ENSCLAP00000002069.1"/>
    <property type="gene ID" value="ENSCLAG00000001503.1"/>
</dbReference>
<keyword evidence="4" id="KW-1185">Reference proteome</keyword>
<name>A0A8C2UPZ8_CHILA</name>
<reference evidence="3" key="1">
    <citation type="submission" date="2025-08" db="UniProtKB">
        <authorList>
            <consortium name="Ensembl"/>
        </authorList>
    </citation>
    <scope>IDENTIFICATION</scope>
</reference>
<dbReference type="Proteomes" id="UP000694398">
    <property type="component" value="Unassembled WGS sequence"/>
</dbReference>
<evidence type="ECO:0000313" key="3">
    <source>
        <dbReference type="Ensembl" id="ENSCLAP00000002069.1"/>
    </source>
</evidence>
<evidence type="ECO:0000256" key="2">
    <source>
        <dbReference type="SAM" id="SignalP"/>
    </source>
</evidence>
<dbReference type="PANTHER" id="PTHR15299:SF3">
    <property type="entry name" value="HERV-H LTR-ASSOCIATING PROTEIN 1"/>
    <property type="match status" value="1"/>
</dbReference>
<feature type="signal peptide" evidence="2">
    <location>
        <begin position="1"/>
        <end position="29"/>
    </location>
</feature>
<gene>
    <name evidence="3" type="primary">HHLA1</name>
</gene>
<reference evidence="3" key="2">
    <citation type="submission" date="2025-09" db="UniProtKB">
        <authorList>
            <consortium name="Ensembl"/>
        </authorList>
    </citation>
    <scope>IDENTIFICATION</scope>
</reference>